<protein>
    <submittedName>
        <fullName evidence="12">M13 family metallopeptidase</fullName>
    </submittedName>
</protein>
<feature type="region of interest" description="Disordered" evidence="8">
    <location>
        <begin position="34"/>
        <end position="55"/>
    </location>
</feature>
<evidence type="ECO:0000256" key="3">
    <source>
        <dbReference type="ARBA" id="ARBA00022670"/>
    </source>
</evidence>
<dbReference type="PANTHER" id="PTHR11733">
    <property type="entry name" value="ZINC METALLOPROTEASE FAMILY M13 NEPRILYSIN-RELATED"/>
    <property type="match status" value="1"/>
</dbReference>
<accession>A0ABT1TXR2</accession>
<gene>
    <name evidence="12" type="ORF">NP589_19200</name>
</gene>
<feature type="chain" id="PRO_5046467464" evidence="9">
    <location>
        <begin position="29"/>
        <end position="706"/>
    </location>
</feature>
<keyword evidence="7" id="KW-0482">Metalloprotease</keyword>
<dbReference type="PANTHER" id="PTHR11733:SF167">
    <property type="entry name" value="FI17812P1-RELATED"/>
    <property type="match status" value="1"/>
</dbReference>
<evidence type="ECO:0000313" key="12">
    <source>
        <dbReference type="EMBL" id="MCQ8119557.1"/>
    </source>
</evidence>
<feature type="domain" description="Peptidase M13 N-terminal" evidence="11">
    <location>
        <begin position="72"/>
        <end position="446"/>
    </location>
</feature>
<dbReference type="Gene3D" id="3.40.390.10">
    <property type="entry name" value="Collagenase (Catalytic Domain)"/>
    <property type="match status" value="1"/>
</dbReference>
<dbReference type="InterPro" id="IPR008753">
    <property type="entry name" value="Peptidase_M13_N"/>
</dbReference>
<dbReference type="PROSITE" id="PS51885">
    <property type="entry name" value="NEPRILYSIN"/>
    <property type="match status" value="1"/>
</dbReference>
<dbReference type="Pfam" id="PF05649">
    <property type="entry name" value="Peptidase_M13_N"/>
    <property type="match status" value="1"/>
</dbReference>
<dbReference type="InterPro" id="IPR000718">
    <property type="entry name" value="Peptidase_M13"/>
</dbReference>
<dbReference type="InterPro" id="IPR018497">
    <property type="entry name" value="Peptidase_M13_C"/>
</dbReference>
<proteinExistence type="inferred from homology"/>
<dbReference type="Pfam" id="PF01431">
    <property type="entry name" value="Peptidase_M13"/>
    <property type="match status" value="1"/>
</dbReference>
<comment type="caution">
    <text evidence="12">The sequence shown here is derived from an EMBL/GenBank/DDBJ whole genome shotgun (WGS) entry which is preliminary data.</text>
</comment>
<dbReference type="PROSITE" id="PS51257">
    <property type="entry name" value="PROKAR_LIPOPROTEIN"/>
    <property type="match status" value="1"/>
</dbReference>
<dbReference type="CDD" id="cd08662">
    <property type="entry name" value="M13"/>
    <property type="match status" value="1"/>
</dbReference>
<dbReference type="EMBL" id="JANIBL010000077">
    <property type="protein sequence ID" value="MCQ8119557.1"/>
    <property type="molecule type" value="Genomic_DNA"/>
</dbReference>
<keyword evidence="4" id="KW-0479">Metal-binding</keyword>
<feature type="signal peptide" evidence="9">
    <location>
        <begin position="1"/>
        <end position="28"/>
    </location>
</feature>
<feature type="compositionally biased region" description="Low complexity" evidence="8">
    <location>
        <begin position="41"/>
        <end position="55"/>
    </location>
</feature>
<reference evidence="12 13" key="1">
    <citation type="submission" date="2022-07" db="EMBL/GenBank/DDBJ databases">
        <title>Methylomonas rivi sp. nov., Methylomonas rosea sp. nov., Methylomonas aureus sp. nov. and Methylomonas subterranea sp. nov., four novel methanotrophs isolated from a freshwater creek and the deep terrestrial subsurface.</title>
        <authorList>
            <person name="Abin C."/>
            <person name="Sankaranarayanan K."/>
            <person name="Garner C."/>
            <person name="Sindelar R."/>
            <person name="Kotary K."/>
            <person name="Garner R."/>
            <person name="Barclay S."/>
            <person name="Lawson P."/>
            <person name="Krumholz L."/>
        </authorList>
    </citation>
    <scope>NUCLEOTIDE SEQUENCE [LARGE SCALE GENOMIC DNA]</scope>
    <source>
        <strain evidence="12 13">WSC-7</strain>
    </source>
</reference>
<evidence type="ECO:0000256" key="1">
    <source>
        <dbReference type="ARBA" id="ARBA00001947"/>
    </source>
</evidence>
<evidence type="ECO:0000259" key="10">
    <source>
        <dbReference type="Pfam" id="PF01431"/>
    </source>
</evidence>
<keyword evidence="13" id="KW-1185">Reference proteome</keyword>
<dbReference type="Proteomes" id="UP001524570">
    <property type="component" value="Unassembled WGS sequence"/>
</dbReference>
<keyword evidence="9" id="KW-0732">Signal</keyword>
<evidence type="ECO:0000256" key="5">
    <source>
        <dbReference type="ARBA" id="ARBA00022801"/>
    </source>
</evidence>
<keyword evidence="3" id="KW-0645">Protease</keyword>
<dbReference type="Gene3D" id="1.10.1380.10">
    <property type="entry name" value="Neutral endopeptidase , domain2"/>
    <property type="match status" value="1"/>
</dbReference>
<dbReference type="RefSeq" id="WP_256608411.1">
    <property type="nucleotide sequence ID" value="NZ_JANIBL010000077.1"/>
</dbReference>
<organism evidence="12 13">
    <name type="scientific">Methylomonas rosea</name>
    <dbReference type="NCBI Taxonomy" id="2952227"/>
    <lineage>
        <taxon>Bacteria</taxon>
        <taxon>Pseudomonadati</taxon>
        <taxon>Pseudomonadota</taxon>
        <taxon>Gammaproteobacteria</taxon>
        <taxon>Methylococcales</taxon>
        <taxon>Methylococcaceae</taxon>
        <taxon>Methylomonas</taxon>
    </lineage>
</organism>
<evidence type="ECO:0000256" key="4">
    <source>
        <dbReference type="ARBA" id="ARBA00022723"/>
    </source>
</evidence>
<evidence type="ECO:0000313" key="13">
    <source>
        <dbReference type="Proteomes" id="UP001524570"/>
    </source>
</evidence>
<dbReference type="PRINTS" id="PR00786">
    <property type="entry name" value="NEPRILYSIN"/>
</dbReference>
<comment type="similarity">
    <text evidence="2">Belongs to the peptidase M13 family.</text>
</comment>
<evidence type="ECO:0000256" key="9">
    <source>
        <dbReference type="SAM" id="SignalP"/>
    </source>
</evidence>
<evidence type="ECO:0000256" key="8">
    <source>
        <dbReference type="SAM" id="MobiDB-lite"/>
    </source>
</evidence>
<evidence type="ECO:0000256" key="2">
    <source>
        <dbReference type="ARBA" id="ARBA00007357"/>
    </source>
</evidence>
<dbReference type="InterPro" id="IPR042089">
    <property type="entry name" value="Peptidase_M13_dom_2"/>
</dbReference>
<dbReference type="InterPro" id="IPR024079">
    <property type="entry name" value="MetalloPept_cat_dom_sf"/>
</dbReference>
<dbReference type="SUPFAM" id="SSF55486">
    <property type="entry name" value="Metalloproteases ('zincins'), catalytic domain"/>
    <property type="match status" value="1"/>
</dbReference>
<evidence type="ECO:0000256" key="6">
    <source>
        <dbReference type="ARBA" id="ARBA00022833"/>
    </source>
</evidence>
<evidence type="ECO:0000256" key="7">
    <source>
        <dbReference type="ARBA" id="ARBA00023049"/>
    </source>
</evidence>
<comment type="cofactor">
    <cofactor evidence="1">
        <name>Zn(2+)</name>
        <dbReference type="ChEBI" id="CHEBI:29105"/>
    </cofactor>
</comment>
<sequence length="706" mass="79041">MAKRKHTEAQISASLWTLPTLLMTGCLAVTGCNQTTKPEPTAEQSPQTTAQPTAQTKNWGIDTQNIAKDIQPGDDFYRYVNKGWLDTAKIPQGLSGVEAFTELRLSTEKQIAAIIQEAVNKNAQPGSSQQKIADLYTSYLDIAGRNQRGISSLKADLDNILSTNSRSELAGKMAKPAYGSLFATSPTIDSGNPQKYILEILQSGLGLPNRDYYLRTGEPFAGHRKAYLSYIEGALQRAELPNAKQRAKAIFDFEMKLAKHHWSSEQKRDPIKRYHVMSKEQLIAYAPGFDWADFLAGAGFGDVNTVQATTDSAVKGMAAVYAKTPVGTLRDYVAFHYLNNHAGILSDAWVDAGFDLFSRRLQGIPQPRPLEERAVEFVNTVLGEQIGKLYVARHFPPESKAKTLEMVSFIVDAMKEHLQKLDWMDEITRKAALEKLASFTVQIGYPEQWHDYSTVKMTKDDLVGNIHAVSKWKRDDAIAQLREPVRRWEWGHDPQEINAFYSPDLNEIVFLAAILQPPFFNPEADPAVNFGAIGAVIGHEISHGFDDQGSQYDGSGRLRNWWQKASRQNFEAKTKRLVTQYNAYEPIQGLHLNGQLTLGENIGDMGGVSLAYTAYQKYAAARYPNGEAPVLDGFTGNQRFFLGFAQVWRNKATDDLARMLAMIDVHSPGQFRTNGILRNFDPWYEAFGVSKEHALYLPKEDRISIW</sequence>
<name>A0ABT1TXR2_9GAMM</name>
<keyword evidence="6" id="KW-0862">Zinc</keyword>
<feature type="domain" description="Peptidase M13 C-terminal" evidence="10">
    <location>
        <begin position="498"/>
        <end position="702"/>
    </location>
</feature>
<keyword evidence="5" id="KW-0378">Hydrolase</keyword>
<evidence type="ECO:0000259" key="11">
    <source>
        <dbReference type="Pfam" id="PF05649"/>
    </source>
</evidence>